<dbReference type="EMBL" id="NKHD01000012">
    <property type="protein sequence ID" value="OXT08600.1"/>
    <property type="molecule type" value="Genomic_DNA"/>
</dbReference>
<feature type="transmembrane region" description="Helical" evidence="1">
    <location>
        <begin position="104"/>
        <end position="134"/>
    </location>
</feature>
<sequence length="274" mass="32173">MTIRIIKNDMCSIFSFKRALILLSMFIILYIANASEFYMYKNIGLFDFILLALGGPFKNAFRIIDEIKWLLPQIFLSYVLTYLIDLELKERNIYLLPRISSLKIWWFSKIGSLSVITFIYFTIEFFVVIILAFLNYPVNNNFSKVIVETFVNEKNVTIVYNAKIIFNMFFLLWLTSFLLSIFQLLISMIFKNAMVGLICIIMLNVISIHAGFAKGSLFKWFPSNHGIFMRHNIFNISGRNDLISISWSYSYVIALIILLIIFGFNYIKKREILY</sequence>
<proteinExistence type="predicted"/>
<feature type="transmembrane region" description="Helical" evidence="1">
    <location>
        <begin position="193"/>
        <end position="212"/>
    </location>
</feature>
<evidence type="ECO:0000313" key="2">
    <source>
        <dbReference type="EMBL" id="OXT08600.1"/>
    </source>
</evidence>
<feature type="transmembrane region" description="Helical" evidence="1">
    <location>
        <begin position="164"/>
        <end position="186"/>
    </location>
</feature>
<feature type="transmembrane region" description="Helical" evidence="1">
    <location>
        <begin position="249"/>
        <end position="267"/>
    </location>
</feature>
<keyword evidence="1" id="KW-0812">Transmembrane</keyword>
<organism evidence="2 3">
    <name type="scientific">Thermoanaerobacterium thermosaccharolyticum</name>
    <name type="common">Clostridium thermosaccharolyticum</name>
    <dbReference type="NCBI Taxonomy" id="1517"/>
    <lineage>
        <taxon>Bacteria</taxon>
        <taxon>Bacillati</taxon>
        <taxon>Bacillota</taxon>
        <taxon>Clostridia</taxon>
        <taxon>Thermoanaerobacterales</taxon>
        <taxon>Thermoanaerobacteraceae</taxon>
        <taxon>Thermoanaerobacterium</taxon>
    </lineage>
</organism>
<reference evidence="2 3" key="1">
    <citation type="submission" date="2017-06" db="EMBL/GenBank/DDBJ databases">
        <title>Isolation and characterization of a thermophilic and butanogenic Thermoanaerobacterium thermosaccharolyticum M5 capable of efficient degradation of hemicellulose.</title>
        <authorList>
            <person name="Xin F."/>
            <person name="Jiang Y."/>
        </authorList>
    </citation>
    <scope>NUCLEOTIDE SEQUENCE [LARGE SCALE GENOMIC DNA]</scope>
    <source>
        <strain evidence="2 3">M5</strain>
    </source>
</reference>
<dbReference type="AlphaFoldDB" id="A0A231VK56"/>
<dbReference type="Proteomes" id="UP000215301">
    <property type="component" value="Unassembled WGS sequence"/>
</dbReference>
<comment type="caution">
    <text evidence="2">The sequence shown here is derived from an EMBL/GenBank/DDBJ whole genome shotgun (WGS) entry which is preliminary data.</text>
</comment>
<protein>
    <submittedName>
        <fullName evidence="2">Uncharacterized protein</fullName>
    </submittedName>
</protein>
<evidence type="ECO:0000313" key="3">
    <source>
        <dbReference type="Proteomes" id="UP000215301"/>
    </source>
</evidence>
<gene>
    <name evidence="2" type="ORF">CE561_04715</name>
</gene>
<keyword evidence="1" id="KW-0472">Membrane</keyword>
<keyword evidence="1" id="KW-1133">Transmembrane helix</keyword>
<accession>A0A231VK56</accession>
<dbReference type="RefSeq" id="WP_094044470.1">
    <property type="nucleotide sequence ID" value="NZ_JAQQLU010000001.1"/>
</dbReference>
<name>A0A231VK56_THETR</name>
<evidence type="ECO:0000256" key="1">
    <source>
        <dbReference type="SAM" id="Phobius"/>
    </source>
</evidence>